<reference evidence="5 6" key="1">
    <citation type="submission" date="2020-06" db="EMBL/GenBank/DDBJ databases">
        <title>Transcriptomic and genomic resources for Thalictrum thalictroides and T. hernandezii: Facilitating candidate gene discovery in an emerging model plant lineage.</title>
        <authorList>
            <person name="Arias T."/>
            <person name="Riano-Pachon D.M."/>
            <person name="Di Stilio V.S."/>
        </authorList>
    </citation>
    <scope>NUCLEOTIDE SEQUENCE [LARGE SCALE GENOMIC DNA]</scope>
    <source>
        <strain evidence="6">cv. WT478/WT964</strain>
        <tissue evidence="5">Leaves</tissue>
    </source>
</reference>
<feature type="signal peptide" evidence="3">
    <location>
        <begin position="1"/>
        <end position="23"/>
    </location>
</feature>
<dbReference type="GO" id="GO:0006508">
    <property type="term" value="P:proteolysis"/>
    <property type="evidence" value="ECO:0007669"/>
    <property type="project" value="UniProtKB-KW"/>
</dbReference>
<dbReference type="PANTHER" id="PTHR10795">
    <property type="entry name" value="PROPROTEIN CONVERTASE SUBTILISIN/KEXIN"/>
    <property type="match status" value="1"/>
</dbReference>
<dbReference type="Gene3D" id="3.30.70.80">
    <property type="entry name" value="Peptidase S8 propeptide/proteinase inhibitor I9"/>
    <property type="match status" value="1"/>
</dbReference>
<sequence length="214" mass="23663">MEHTTYKLFFSLVLVSHIVIASSTNVECGSFIIHMDKAAIPAPFSTHHSWYTSTLKSLSSEDGNVPTHLYTYKNVMNGFSAVLSKSHLDQLANIPGHIATYPETFGHLHTTHTPTFLGLNKHAGLWPAGSFGSDMIIGIIDSGVWPESKSFNDQGMLPVPRRWRGACESGTEFNSSNCNRKLIGARSFSKAVKQMNLTISLPDDYDSPRDYFGH</sequence>
<dbReference type="EMBL" id="JABWDY010029594">
    <property type="protein sequence ID" value="KAF5186259.1"/>
    <property type="molecule type" value="Genomic_DNA"/>
</dbReference>
<feature type="chain" id="PRO_5029542793" evidence="3">
    <location>
        <begin position="24"/>
        <end position="214"/>
    </location>
</feature>
<organism evidence="5 6">
    <name type="scientific">Thalictrum thalictroides</name>
    <name type="common">Rue-anemone</name>
    <name type="synonym">Anemone thalictroides</name>
    <dbReference type="NCBI Taxonomy" id="46969"/>
    <lineage>
        <taxon>Eukaryota</taxon>
        <taxon>Viridiplantae</taxon>
        <taxon>Streptophyta</taxon>
        <taxon>Embryophyta</taxon>
        <taxon>Tracheophyta</taxon>
        <taxon>Spermatophyta</taxon>
        <taxon>Magnoliopsida</taxon>
        <taxon>Ranunculales</taxon>
        <taxon>Ranunculaceae</taxon>
        <taxon>Thalictroideae</taxon>
        <taxon>Thalictrum</taxon>
    </lineage>
</organism>
<dbReference type="Gene3D" id="3.40.50.200">
    <property type="entry name" value="Peptidase S8/S53 domain"/>
    <property type="match status" value="1"/>
</dbReference>
<dbReference type="FunFam" id="3.30.70.80:FF:000003">
    <property type="entry name" value="Subtilisin-like protease SBT1.9"/>
    <property type="match status" value="1"/>
</dbReference>
<feature type="non-terminal residue" evidence="5">
    <location>
        <position position="1"/>
    </location>
</feature>
<dbReference type="AlphaFoldDB" id="A0A7J6VMC0"/>
<dbReference type="GO" id="GO:0004252">
    <property type="term" value="F:serine-type endopeptidase activity"/>
    <property type="evidence" value="ECO:0007669"/>
    <property type="project" value="InterPro"/>
</dbReference>
<proteinExistence type="inferred from homology"/>
<dbReference type="InterPro" id="IPR037045">
    <property type="entry name" value="S8pro/Inhibitor_I9_sf"/>
</dbReference>
<keyword evidence="5" id="KW-0378">Hydrolase</keyword>
<dbReference type="InterPro" id="IPR010259">
    <property type="entry name" value="S8pro/Inhibitor_I9"/>
</dbReference>
<dbReference type="InterPro" id="IPR045051">
    <property type="entry name" value="SBT"/>
</dbReference>
<dbReference type="OrthoDB" id="1726373at2759"/>
<feature type="domain" description="Inhibitor I9" evidence="4">
    <location>
        <begin position="30"/>
        <end position="109"/>
    </location>
</feature>
<dbReference type="Proteomes" id="UP000554482">
    <property type="component" value="Unassembled WGS sequence"/>
</dbReference>
<dbReference type="InterPro" id="IPR036852">
    <property type="entry name" value="Peptidase_S8/S53_dom_sf"/>
</dbReference>
<comment type="caution">
    <text evidence="5">The sequence shown here is derived from an EMBL/GenBank/DDBJ whole genome shotgun (WGS) entry which is preliminary data.</text>
</comment>
<evidence type="ECO:0000256" key="1">
    <source>
        <dbReference type="ARBA" id="ARBA00011073"/>
    </source>
</evidence>
<evidence type="ECO:0000256" key="2">
    <source>
        <dbReference type="ARBA" id="ARBA00022729"/>
    </source>
</evidence>
<keyword evidence="5" id="KW-0645">Protease</keyword>
<evidence type="ECO:0000256" key="3">
    <source>
        <dbReference type="SAM" id="SignalP"/>
    </source>
</evidence>
<accession>A0A7J6VMC0</accession>
<evidence type="ECO:0000259" key="4">
    <source>
        <dbReference type="Pfam" id="PF05922"/>
    </source>
</evidence>
<evidence type="ECO:0000313" key="5">
    <source>
        <dbReference type="EMBL" id="KAF5186259.1"/>
    </source>
</evidence>
<evidence type="ECO:0000313" key="6">
    <source>
        <dbReference type="Proteomes" id="UP000554482"/>
    </source>
</evidence>
<name>A0A7J6VMC0_THATH</name>
<protein>
    <submittedName>
        <fullName evidence="5">Subtilisin-like protease</fullName>
    </submittedName>
</protein>
<comment type="similarity">
    <text evidence="1">Belongs to the peptidase S8 family.</text>
</comment>
<dbReference type="SUPFAM" id="SSF52743">
    <property type="entry name" value="Subtilisin-like"/>
    <property type="match status" value="1"/>
</dbReference>
<keyword evidence="6" id="KW-1185">Reference proteome</keyword>
<dbReference type="Pfam" id="PF05922">
    <property type="entry name" value="Inhibitor_I9"/>
    <property type="match status" value="1"/>
</dbReference>
<keyword evidence="2 3" id="KW-0732">Signal</keyword>
<gene>
    <name evidence="5" type="ORF">FRX31_024153</name>
</gene>